<sequence length="79" mass="9148">MKNSNVKTAFGAFAVLGLVMAANKMYQRRKAMKAILEEYGIIEKTVFGVVDKIREMNDEKYTEMKDKIKNQYKSECCKK</sequence>
<gene>
    <name evidence="1" type="ORF">QGN23_06135</name>
</gene>
<dbReference type="EMBL" id="CP124855">
    <property type="protein sequence ID" value="WHF52855.1"/>
    <property type="molecule type" value="Genomic_DNA"/>
</dbReference>
<evidence type="ECO:0008006" key="3">
    <source>
        <dbReference type="Google" id="ProtNLM"/>
    </source>
</evidence>
<keyword evidence="2" id="KW-1185">Reference proteome</keyword>
<proteinExistence type="predicted"/>
<evidence type="ECO:0000313" key="1">
    <source>
        <dbReference type="EMBL" id="WHF52855.1"/>
    </source>
</evidence>
<name>A0ABY8RFU9_9FLAO</name>
<protein>
    <recommendedName>
        <fullName evidence="3">YtxH domain-containing protein</fullName>
    </recommendedName>
</protein>
<organism evidence="1 2">
    <name type="scientific">Chryseobacterium gotjawalense</name>
    <dbReference type="NCBI Taxonomy" id="3042315"/>
    <lineage>
        <taxon>Bacteria</taxon>
        <taxon>Pseudomonadati</taxon>
        <taxon>Bacteroidota</taxon>
        <taxon>Flavobacteriia</taxon>
        <taxon>Flavobacteriales</taxon>
        <taxon>Weeksellaceae</taxon>
        <taxon>Chryseobacterium group</taxon>
        <taxon>Chryseobacterium</taxon>
    </lineage>
</organism>
<evidence type="ECO:0000313" key="2">
    <source>
        <dbReference type="Proteomes" id="UP001241656"/>
    </source>
</evidence>
<dbReference type="Proteomes" id="UP001241656">
    <property type="component" value="Chromosome"/>
</dbReference>
<reference evidence="1 2" key="1">
    <citation type="submission" date="2023-05" db="EMBL/GenBank/DDBJ databases">
        <title>Genomic insight into Chryseobacterium sp. wdc7 isolated forest soil (Gotjawal).</title>
        <authorList>
            <person name="Park S.-J."/>
        </authorList>
    </citation>
    <scope>NUCLEOTIDE SEQUENCE [LARGE SCALE GENOMIC DNA]</scope>
    <source>
        <strain evidence="2">wdc7</strain>
    </source>
</reference>
<dbReference type="RefSeq" id="WP_282906114.1">
    <property type="nucleotide sequence ID" value="NZ_CP124855.1"/>
</dbReference>
<accession>A0ABY8RFU9</accession>